<gene>
    <name evidence="8" type="ORF">ACFQGU_08650</name>
</gene>
<dbReference type="Gene3D" id="1.10.12.10">
    <property type="entry name" value="Lyase 2-enoyl-coa Hydratase, Chain A, domain 2"/>
    <property type="match status" value="1"/>
</dbReference>
<dbReference type="PANTHER" id="PTHR43602">
    <property type="match status" value="1"/>
</dbReference>
<dbReference type="Gene3D" id="3.90.226.10">
    <property type="entry name" value="2-enoyl-CoA Hydratase, Chain A, domain 1"/>
    <property type="match status" value="1"/>
</dbReference>
<dbReference type="InterPro" id="IPR029045">
    <property type="entry name" value="ClpP/crotonase-like_dom_sf"/>
</dbReference>
<sequence length="271" mass="28303">MTATTTDPAAAAADEPYVTRTDSGGVATLTLNRGARFNPLSRAMLEALDAALATIGDEPSVRAVVLEGSGRGFSAGHDLGEMRSHVGDDDWQQELFDACSVVMLRLTQIPQPVIAKVDGIATAAGCQLVSMCDLAVASEGSRFGLPGVNIGVFCSTPAVGVARNVGRKRAMELLLTGEMVDAATALDWGLLNAVVPADQLDAAVARFTDVITSRSAAVIANGKRTFWAQIDQPLASAYETAGRAMVADLAGEDAAEGIDAFLQKRRPVWRG</sequence>
<dbReference type="NCBIfam" id="NF006008">
    <property type="entry name" value="PRK08139.1"/>
    <property type="match status" value="1"/>
</dbReference>
<keyword evidence="9" id="KW-1185">Reference proteome</keyword>
<organism evidence="8 9">
    <name type="scientific">Longivirga aurantiaca</name>
    <dbReference type="NCBI Taxonomy" id="1837743"/>
    <lineage>
        <taxon>Bacteria</taxon>
        <taxon>Bacillati</taxon>
        <taxon>Actinomycetota</taxon>
        <taxon>Actinomycetes</taxon>
        <taxon>Sporichthyales</taxon>
        <taxon>Sporichthyaceae</taxon>
        <taxon>Longivirga</taxon>
    </lineage>
</organism>
<name>A0ABW1T1C3_9ACTN</name>
<dbReference type="GO" id="GO:0004300">
    <property type="term" value="F:enoyl-CoA hydratase activity"/>
    <property type="evidence" value="ECO:0007669"/>
    <property type="project" value="UniProtKB-EC"/>
</dbReference>
<dbReference type="Pfam" id="PF00378">
    <property type="entry name" value="ECH_1"/>
    <property type="match status" value="1"/>
</dbReference>
<protein>
    <recommendedName>
        <fullName evidence="6">Enoyl-CoA hydratase domain-containing protein 3, mitochondrial</fullName>
    </recommendedName>
</protein>
<keyword evidence="3" id="KW-0809">Transit peptide</keyword>
<evidence type="ECO:0000313" key="8">
    <source>
        <dbReference type="EMBL" id="MFC6237945.1"/>
    </source>
</evidence>
<dbReference type="Proteomes" id="UP001596138">
    <property type="component" value="Unassembled WGS sequence"/>
</dbReference>
<evidence type="ECO:0000256" key="3">
    <source>
        <dbReference type="ARBA" id="ARBA00022946"/>
    </source>
</evidence>
<evidence type="ECO:0000256" key="5">
    <source>
        <dbReference type="ARBA" id="ARBA00037410"/>
    </source>
</evidence>
<reference evidence="9" key="1">
    <citation type="journal article" date="2019" name="Int. J. Syst. Evol. Microbiol.">
        <title>The Global Catalogue of Microorganisms (GCM) 10K type strain sequencing project: providing services to taxonomists for standard genome sequencing and annotation.</title>
        <authorList>
            <consortium name="The Broad Institute Genomics Platform"/>
            <consortium name="The Broad Institute Genome Sequencing Center for Infectious Disease"/>
            <person name="Wu L."/>
            <person name="Ma J."/>
        </authorList>
    </citation>
    <scope>NUCLEOTIDE SEQUENCE [LARGE SCALE GENOMIC DNA]</scope>
    <source>
        <strain evidence="9">CGMCC 4.7317</strain>
    </source>
</reference>
<comment type="function">
    <text evidence="5">May play a role in fatty acid biosynthesis and insulin sensitivity.</text>
</comment>
<evidence type="ECO:0000256" key="4">
    <source>
        <dbReference type="ARBA" id="ARBA00023098"/>
    </source>
</evidence>
<evidence type="ECO:0000256" key="1">
    <source>
        <dbReference type="ARBA" id="ARBA00005254"/>
    </source>
</evidence>
<evidence type="ECO:0000256" key="7">
    <source>
        <dbReference type="RuleBase" id="RU003707"/>
    </source>
</evidence>
<evidence type="ECO:0000256" key="6">
    <source>
        <dbReference type="ARBA" id="ARBA00040545"/>
    </source>
</evidence>
<dbReference type="InterPro" id="IPR018376">
    <property type="entry name" value="Enoyl-CoA_hyd/isom_CS"/>
</dbReference>
<dbReference type="InterPro" id="IPR052377">
    <property type="entry name" value="Mitochondrial_ECH-domain"/>
</dbReference>
<dbReference type="CDD" id="cd06558">
    <property type="entry name" value="crotonase-like"/>
    <property type="match status" value="1"/>
</dbReference>
<evidence type="ECO:0000256" key="2">
    <source>
        <dbReference type="ARBA" id="ARBA00022832"/>
    </source>
</evidence>
<keyword evidence="4" id="KW-0443">Lipid metabolism</keyword>
<dbReference type="SUPFAM" id="SSF52096">
    <property type="entry name" value="ClpP/crotonase"/>
    <property type="match status" value="1"/>
</dbReference>
<comment type="caution">
    <text evidence="8">The sequence shown here is derived from an EMBL/GenBank/DDBJ whole genome shotgun (WGS) entry which is preliminary data.</text>
</comment>
<keyword evidence="2" id="KW-0276">Fatty acid metabolism</keyword>
<evidence type="ECO:0000313" key="9">
    <source>
        <dbReference type="Proteomes" id="UP001596138"/>
    </source>
</evidence>
<dbReference type="InterPro" id="IPR014748">
    <property type="entry name" value="Enoyl-CoA_hydra_C"/>
</dbReference>
<dbReference type="RefSeq" id="WP_386765705.1">
    <property type="nucleotide sequence ID" value="NZ_JBHSTI010000008.1"/>
</dbReference>
<proteinExistence type="inferred from homology"/>
<accession>A0ABW1T1C3</accession>
<keyword evidence="8" id="KW-0456">Lyase</keyword>
<dbReference type="PROSITE" id="PS00166">
    <property type="entry name" value="ENOYL_COA_HYDRATASE"/>
    <property type="match status" value="1"/>
</dbReference>
<dbReference type="PANTHER" id="PTHR43602:SF1">
    <property type="entry name" value="ENOYL-COA HYDRATASE DOMAIN-CONTAINING PROTEIN 3, MITOCHONDRIAL"/>
    <property type="match status" value="1"/>
</dbReference>
<comment type="similarity">
    <text evidence="1 7">Belongs to the enoyl-CoA hydratase/isomerase family.</text>
</comment>
<dbReference type="EMBL" id="JBHSTI010000008">
    <property type="protein sequence ID" value="MFC6237945.1"/>
    <property type="molecule type" value="Genomic_DNA"/>
</dbReference>
<dbReference type="InterPro" id="IPR001753">
    <property type="entry name" value="Enoyl-CoA_hydra/iso"/>
</dbReference>